<dbReference type="Gene3D" id="3.90.1200.10">
    <property type="match status" value="1"/>
</dbReference>
<comment type="similarity">
    <text evidence="1">Belongs to the pseudomonas-type ThrB family.</text>
</comment>
<reference evidence="3" key="1">
    <citation type="submission" date="2020-09" db="EMBL/GenBank/DDBJ databases">
        <title>Bacillus faecalis sp. nov., a moderately halophilic bacterium isolated from cow faeces.</title>
        <authorList>
            <person name="Jiang L."/>
            <person name="Lee J."/>
        </authorList>
    </citation>
    <scope>NUCLEOTIDE SEQUENCE</scope>
    <source>
        <strain evidence="3">AGMB 02131</strain>
    </source>
</reference>
<evidence type="ECO:0000313" key="3">
    <source>
        <dbReference type="EMBL" id="MBD3109780.1"/>
    </source>
</evidence>
<dbReference type="InterPro" id="IPR002575">
    <property type="entry name" value="Aminoglycoside_PTrfase"/>
</dbReference>
<dbReference type="PANTHER" id="PTHR21064:SF6">
    <property type="entry name" value="AMINOGLYCOSIDE PHOSPHOTRANSFERASE DOMAIN-CONTAINING PROTEIN"/>
    <property type="match status" value="1"/>
</dbReference>
<accession>A0A927D1D7</accession>
<dbReference type="InterPro" id="IPR011009">
    <property type="entry name" value="Kinase-like_dom_sf"/>
</dbReference>
<dbReference type="Pfam" id="PF01636">
    <property type="entry name" value="APH"/>
    <property type="match status" value="1"/>
</dbReference>
<evidence type="ECO:0000259" key="2">
    <source>
        <dbReference type="Pfam" id="PF01636"/>
    </source>
</evidence>
<dbReference type="EMBL" id="JACXSI010000045">
    <property type="protein sequence ID" value="MBD3109780.1"/>
    <property type="molecule type" value="Genomic_DNA"/>
</dbReference>
<sequence length="338" mass="38964">MNTNKNTQLFPLESSILSGEAILASIQKCYSENFHSCRLYYRSIHDTYIVQGDNKTFYFKVYRFGLRSKKDIQGEIDAINHLIKKKINVSRPVCKTASDYIIEFPTIQGIRYGVLFTSVGVQSMDELVENDKLNIRLGAYLGRVHQAWDDFVPTVNNHKLDVATVLDGSLQHVRVLSDLYHFDFEFLQDVSDRLKLKLQQLSKEKPAFGFCHGDFYSGNIRMSKSKEPIVFDFDFSGQCYRMYDVALYANAFGLGCSLADIEKRERRKSAFMEGYNSIQTVTDEMVHSLDLFVPYRRIFNIGTIYCGMTSTFGDHFAIINTNRDIELLKKWLDLNPVL</sequence>
<gene>
    <name evidence="3" type="ORF">IEO70_15680</name>
</gene>
<proteinExistence type="inferred from homology"/>
<dbReference type="PANTHER" id="PTHR21064">
    <property type="entry name" value="AMINOGLYCOSIDE PHOSPHOTRANSFERASE DOMAIN-CONTAINING PROTEIN-RELATED"/>
    <property type="match status" value="1"/>
</dbReference>
<evidence type="ECO:0000313" key="4">
    <source>
        <dbReference type="Proteomes" id="UP000602076"/>
    </source>
</evidence>
<dbReference type="GO" id="GO:0004413">
    <property type="term" value="F:homoserine kinase activity"/>
    <property type="evidence" value="ECO:0007669"/>
    <property type="project" value="TreeGrafter"/>
</dbReference>
<name>A0A927D1D7_9BACI</name>
<dbReference type="Proteomes" id="UP000602076">
    <property type="component" value="Unassembled WGS sequence"/>
</dbReference>
<evidence type="ECO:0000256" key="1">
    <source>
        <dbReference type="ARBA" id="ARBA00038240"/>
    </source>
</evidence>
<dbReference type="AlphaFoldDB" id="A0A927D1D7"/>
<keyword evidence="4" id="KW-1185">Reference proteome</keyword>
<organism evidence="3 4">
    <name type="scientific">Peribacillus faecalis</name>
    <dbReference type="NCBI Taxonomy" id="2772559"/>
    <lineage>
        <taxon>Bacteria</taxon>
        <taxon>Bacillati</taxon>
        <taxon>Bacillota</taxon>
        <taxon>Bacilli</taxon>
        <taxon>Bacillales</taxon>
        <taxon>Bacillaceae</taxon>
        <taxon>Peribacillus</taxon>
    </lineage>
</organism>
<comment type="caution">
    <text evidence="3">The sequence shown here is derived from an EMBL/GenBank/DDBJ whole genome shotgun (WGS) entry which is preliminary data.</text>
</comment>
<dbReference type="RefSeq" id="WP_190999316.1">
    <property type="nucleotide sequence ID" value="NZ_JACXSI010000045.1"/>
</dbReference>
<dbReference type="GO" id="GO:0009088">
    <property type="term" value="P:threonine biosynthetic process"/>
    <property type="evidence" value="ECO:0007669"/>
    <property type="project" value="TreeGrafter"/>
</dbReference>
<feature type="domain" description="Aminoglycoside phosphotransferase" evidence="2">
    <location>
        <begin position="45"/>
        <end position="258"/>
    </location>
</feature>
<dbReference type="SUPFAM" id="SSF56112">
    <property type="entry name" value="Protein kinase-like (PK-like)"/>
    <property type="match status" value="1"/>
</dbReference>
<protein>
    <submittedName>
        <fullName evidence="3">Phosphotransferase</fullName>
    </submittedName>
</protein>
<dbReference type="InterPro" id="IPR050249">
    <property type="entry name" value="Pseudomonas-type_ThrB"/>
</dbReference>